<dbReference type="AlphaFoldDB" id="A0A5R9C0X5"/>
<dbReference type="SUPFAM" id="SSF46689">
    <property type="entry name" value="Homeodomain-like"/>
    <property type="match status" value="1"/>
</dbReference>
<feature type="domain" description="PucR C-terminal helix-turn-helix" evidence="1">
    <location>
        <begin position="240"/>
        <end position="288"/>
    </location>
</feature>
<dbReference type="PANTHER" id="PTHR33744:SF15">
    <property type="entry name" value="CARBOHYDRATE DIACID REGULATOR"/>
    <property type="match status" value="1"/>
</dbReference>
<dbReference type="InterPro" id="IPR009057">
    <property type="entry name" value="Homeodomain-like_sf"/>
</dbReference>
<dbReference type="PANTHER" id="PTHR33744">
    <property type="entry name" value="CARBOHYDRATE DIACID REGULATOR"/>
    <property type="match status" value="1"/>
</dbReference>
<dbReference type="OrthoDB" id="9792148at2"/>
<dbReference type="Proteomes" id="UP000307201">
    <property type="component" value="Unassembled WGS sequence"/>
</dbReference>
<reference evidence="2 3" key="1">
    <citation type="submission" date="2019-05" db="EMBL/GenBank/DDBJ databases">
        <title>The metagenome of a microbial culture collection derived from dairy environment covers the genomic content of the human microbiome.</title>
        <authorList>
            <person name="Roder T."/>
            <person name="Wuthrich D."/>
            <person name="Sattari Z."/>
            <person name="Von Ah U."/>
            <person name="Bar C."/>
            <person name="Ronchi F."/>
            <person name="Macpherson A.J."/>
            <person name="Ganal-Vonarburg S.C."/>
            <person name="Bruggmann R."/>
            <person name="Vergeres G."/>
        </authorList>
    </citation>
    <scope>NUCLEOTIDE SEQUENCE [LARGE SCALE GENOMIC DNA]</scope>
    <source>
        <strain evidence="2 3">FAM 24235</strain>
    </source>
</reference>
<dbReference type="STRING" id="191770.SAMN04488013_11851"/>
<dbReference type="InterPro" id="IPR025736">
    <property type="entry name" value="PucR_C-HTH_dom"/>
</dbReference>
<proteinExistence type="predicted"/>
<organism evidence="2 3">
    <name type="scientific">Marinilactibacillus psychrotolerans</name>
    <dbReference type="NCBI Taxonomy" id="191770"/>
    <lineage>
        <taxon>Bacteria</taxon>
        <taxon>Bacillati</taxon>
        <taxon>Bacillota</taxon>
        <taxon>Bacilli</taxon>
        <taxon>Lactobacillales</taxon>
        <taxon>Carnobacteriaceae</taxon>
        <taxon>Marinilactibacillus</taxon>
    </lineage>
</organism>
<evidence type="ECO:0000259" key="1">
    <source>
        <dbReference type="Pfam" id="PF13556"/>
    </source>
</evidence>
<dbReference type="Pfam" id="PF13556">
    <property type="entry name" value="HTH_30"/>
    <property type="match status" value="1"/>
</dbReference>
<sequence length="295" mass="34510">MNRYGGLKLEFTDLKSVYPNSYLSDSPIFEDNLLSLPYKNKWIHLPTSSLTENEINLLIMIYHKKNSHINQSYSSEWHDYLLGKQSTIPKTSESIRMIQLKLNNIDRHFDTELWSESAKTLFEPMIDSFFLSDDLYIIIQPQGKISLDKSEFQGILQTLELDFSLKSFCYIGQYWDSSKDLRTLLQEEIELFSQELPYLKGRVGSLTDVSLHFFTKDALMDSTVVQELRSKFDTLENWRELIRALWDNQGNVSIAAKSLFIHRNTLQYRIERFYEATGLSLKQIDDLTLCLLLTL</sequence>
<accession>A0A5R9C0X5</accession>
<evidence type="ECO:0000313" key="2">
    <source>
        <dbReference type="EMBL" id="TLQ06334.1"/>
    </source>
</evidence>
<dbReference type="InterPro" id="IPR051448">
    <property type="entry name" value="CdaR-like_regulators"/>
</dbReference>
<dbReference type="EMBL" id="VBTE01000033">
    <property type="protein sequence ID" value="TLQ06334.1"/>
    <property type="molecule type" value="Genomic_DNA"/>
</dbReference>
<protein>
    <submittedName>
        <fullName evidence="2">Fis family transcriptional regulator</fullName>
    </submittedName>
</protein>
<gene>
    <name evidence="2" type="ORF">FEZ48_10285</name>
</gene>
<dbReference type="Gene3D" id="1.10.10.2840">
    <property type="entry name" value="PucR C-terminal helix-turn-helix domain"/>
    <property type="match status" value="1"/>
</dbReference>
<name>A0A5R9C0X5_9LACT</name>
<evidence type="ECO:0000313" key="3">
    <source>
        <dbReference type="Proteomes" id="UP000307201"/>
    </source>
</evidence>
<dbReference type="InterPro" id="IPR042070">
    <property type="entry name" value="PucR_C-HTH_sf"/>
</dbReference>
<comment type="caution">
    <text evidence="2">The sequence shown here is derived from an EMBL/GenBank/DDBJ whole genome shotgun (WGS) entry which is preliminary data.</text>
</comment>